<proteinExistence type="predicted"/>
<dbReference type="EMBL" id="CAEZWW010000064">
    <property type="protein sequence ID" value="CAB4671948.1"/>
    <property type="molecule type" value="Genomic_DNA"/>
</dbReference>
<dbReference type="InterPro" id="IPR036188">
    <property type="entry name" value="FAD/NAD-bd_sf"/>
</dbReference>
<dbReference type="CDD" id="cd19946">
    <property type="entry name" value="GlpA-like_Fer2_BFD-like"/>
    <property type="match status" value="1"/>
</dbReference>
<dbReference type="Pfam" id="PF04324">
    <property type="entry name" value="Fer2_BFD"/>
    <property type="match status" value="1"/>
</dbReference>
<dbReference type="AlphaFoldDB" id="A0A6J6MFY9"/>
<dbReference type="Gene3D" id="3.30.9.10">
    <property type="entry name" value="D-Amino Acid Oxidase, subunit A, domain 2"/>
    <property type="match status" value="1"/>
</dbReference>
<feature type="domain" description="FAD dependent oxidoreductase" evidence="1">
    <location>
        <begin position="2"/>
        <end position="209"/>
    </location>
</feature>
<dbReference type="InterPro" id="IPR007419">
    <property type="entry name" value="BFD-like_2Fe2S-bd_dom"/>
</dbReference>
<evidence type="ECO:0000259" key="1">
    <source>
        <dbReference type="Pfam" id="PF01266"/>
    </source>
</evidence>
<protein>
    <submittedName>
        <fullName evidence="3">Unannotated protein</fullName>
    </submittedName>
</protein>
<dbReference type="InterPro" id="IPR041854">
    <property type="entry name" value="BFD-like_2Fe2S-bd_dom_sf"/>
</dbReference>
<name>A0A6J6MFY9_9ZZZZ</name>
<dbReference type="PANTHER" id="PTHR42720">
    <property type="entry name" value="GLYCEROL-3-PHOSPHATE DEHYDROGENASE"/>
    <property type="match status" value="1"/>
</dbReference>
<accession>A0A6J6MFY9</accession>
<feature type="domain" description="BFD-like [2Fe-2S]-binding" evidence="2">
    <location>
        <begin position="257"/>
        <end position="307"/>
    </location>
</feature>
<dbReference type="PANTHER" id="PTHR42720:SF1">
    <property type="entry name" value="GLYCEROL 3-PHOSPHATE OXIDASE"/>
    <property type="match status" value="1"/>
</dbReference>
<dbReference type="InterPro" id="IPR006076">
    <property type="entry name" value="FAD-dep_OxRdtase"/>
</dbReference>
<gene>
    <name evidence="3" type="ORF">UFOPK2310_00662</name>
</gene>
<evidence type="ECO:0000259" key="2">
    <source>
        <dbReference type="Pfam" id="PF04324"/>
    </source>
</evidence>
<dbReference type="SUPFAM" id="SSF51905">
    <property type="entry name" value="FAD/NAD(P)-binding domain"/>
    <property type="match status" value="1"/>
</dbReference>
<organism evidence="3">
    <name type="scientific">freshwater metagenome</name>
    <dbReference type="NCBI Taxonomy" id="449393"/>
    <lineage>
        <taxon>unclassified sequences</taxon>
        <taxon>metagenomes</taxon>
        <taxon>ecological metagenomes</taxon>
    </lineage>
</organism>
<dbReference type="Gene3D" id="1.10.10.1100">
    <property type="entry name" value="BFD-like [2Fe-2S]-binding domain"/>
    <property type="match status" value="1"/>
</dbReference>
<dbReference type="Pfam" id="PF01266">
    <property type="entry name" value="DAO"/>
    <property type="match status" value="1"/>
</dbReference>
<dbReference type="InterPro" id="IPR052745">
    <property type="entry name" value="G3P_Oxidase/Oxidoreductase"/>
</dbReference>
<reference evidence="3" key="1">
    <citation type="submission" date="2020-05" db="EMBL/GenBank/DDBJ databases">
        <authorList>
            <person name="Chiriac C."/>
            <person name="Salcher M."/>
            <person name="Ghai R."/>
            <person name="Kavagutti S V."/>
        </authorList>
    </citation>
    <scope>NUCLEOTIDE SEQUENCE</scope>
</reference>
<sequence>MPDEGLLDPWSIVIALATDFVVNGGTLLRKAGVTQIARIDGRHELQTAAGTVYATWGINAAGLNSDVVDRLLGHDGFTITPRRGQLIVFDKLARSLIKHVILPVPTATTKGVLVAPTIYGNVLLGPTAEDLTDKTATNTTADALASLLDKGRVIMPRLIEEEVTATYSGLRAASEHSDYCYEVFPDKYVRVGGIRSTGISSSLASAEKVVADLGERGVLMQELKSPTTVTMPNLAESRPRPYQDAALISADPAYGRILCLCERVTLGEVRDALTSPVPAGDIDGLRRRTRALAGRCQGFHCGALITEMATAWSGHAHE</sequence>
<evidence type="ECO:0000313" key="3">
    <source>
        <dbReference type="EMBL" id="CAB4671948.1"/>
    </source>
</evidence>